<comment type="caution">
    <text evidence="4">The sequence shown here is derived from an EMBL/GenBank/DDBJ whole genome shotgun (WGS) entry which is preliminary data.</text>
</comment>
<proteinExistence type="inferred from homology"/>
<dbReference type="InterPro" id="IPR036513">
    <property type="entry name" value="STAS_dom_sf"/>
</dbReference>
<dbReference type="PANTHER" id="PTHR33495">
    <property type="entry name" value="ANTI-SIGMA FACTOR ANTAGONIST TM_1081-RELATED-RELATED"/>
    <property type="match status" value="1"/>
</dbReference>
<evidence type="ECO:0000259" key="3">
    <source>
        <dbReference type="PROSITE" id="PS50801"/>
    </source>
</evidence>
<dbReference type="Proteomes" id="UP000318416">
    <property type="component" value="Unassembled WGS sequence"/>
</dbReference>
<dbReference type="SUPFAM" id="SSF52091">
    <property type="entry name" value="SpoIIaa-like"/>
    <property type="match status" value="2"/>
</dbReference>
<name>A0A561F0P7_9ACTN</name>
<evidence type="ECO:0000313" key="5">
    <source>
        <dbReference type="Proteomes" id="UP000318416"/>
    </source>
</evidence>
<gene>
    <name evidence="4" type="ORF">FB465_6623</name>
</gene>
<dbReference type="InterPro" id="IPR003658">
    <property type="entry name" value="Anti-sigma_ant"/>
</dbReference>
<dbReference type="CDD" id="cd07043">
    <property type="entry name" value="STAS_anti-anti-sigma_factors"/>
    <property type="match status" value="2"/>
</dbReference>
<reference evidence="4 5" key="1">
    <citation type="submission" date="2019-06" db="EMBL/GenBank/DDBJ databases">
        <title>Sequencing the genomes of 1000 actinobacteria strains.</title>
        <authorList>
            <person name="Klenk H.-P."/>
        </authorList>
    </citation>
    <scope>NUCLEOTIDE SEQUENCE [LARGE SCALE GENOMIC DNA]</scope>
    <source>
        <strain evidence="4 5">DSM 41649</strain>
    </source>
</reference>
<dbReference type="InterPro" id="IPR002645">
    <property type="entry name" value="STAS_dom"/>
</dbReference>
<dbReference type="PROSITE" id="PS50801">
    <property type="entry name" value="STAS"/>
    <property type="match status" value="2"/>
</dbReference>
<dbReference type="EMBL" id="VIVR01000001">
    <property type="protein sequence ID" value="TWE21440.1"/>
    <property type="molecule type" value="Genomic_DNA"/>
</dbReference>
<dbReference type="GO" id="GO:0043856">
    <property type="term" value="F:anti-sigma factor antagonist activity"/>
    <property type="evidence" value="ECO:0007669"/>
    <property type="project" value="InterPro"/>
</dbReference>
<dbReference type="Pfam" id="PF01740">
    <property type="entry name" value="STAS"/>
    <property type="match status" value="2"/>
</dbReference>
<dbReference type="Gene3D" id="3.30.750.24">
    <property type="entry name" value="STAS domain"/>
    <property type="match status" value="2"/>
</dbReference>
<evidence type="ECO:0000256" key="2">
    <source>
        <dbReference type="RuleBase" id="RU003749"/>
    </source>
</evidence>
<keyword evidence="5" id="KW-1185">Reference proteome</keyword>
<dbReference type="AlphaFoldDB" id="A0A561F0P7"/>
<accession>A0A561F0P7</accession>
<protein>
    <recommendedName>
        <fullName evidence="2">Anti-sigma factor antagonist</fullName>
    </recommendedName>
</protein>
<dbReference type="PANTHER" id="PTHR33495:SF2">
    <property type="entry name" value="ANTI-SIGMA FACTOR ANTAGONIST TM_1081-RELATED"/>
    <property type="match status" value="1"/>
</dbReference>
<evidence type="ECO:0000256" key="1">
    <source>
        <dbReference type="ARBA" id="ARBA00009013"/>
    </source>
</evidence>
<feature type="domain" description="STAS" evidence="3">
    <location>
        <begin position="24"/>
        <end position="121"/>
    </location>
</feature>
<dbReference type="NCBIfam" id="TIGR00377">
    <property type="entry name" value="ant_ant_sig"/>
    <property type="match status" value="2"/>
</dbReference>
<comment type="similarity">
    <text evidence="1 2">Belongs to the anti-sigma-factor antagonist family.</text>
</comment>
<organism evidence="4 5">
    <name type="scientific">Kitasatospora atroaurantiaca</name>
    <dbReference type="NCBI Taxonomy" id="285545"/>
    <lineage>
        <taxon>Bacteria</taxon>
        <taxon>Bacillati</taxon>
        <taxon>Actinomycetota</taxon>
        <taxon>Actinomycetes</taxon>
        <taxon>Kitasatosporales</taxon>
        <taxon>Streptomycetaceae</taxon>
        <taxon>Kitasatospora</taxon>
    </lineage>
</organism>
<evidence type="ECO:0000313" key="4">
    <source>
        <dbReference type="EMBL" id="TWE21440.1"/>
    </source>
</evidence>
<sequence length="285" mass="30016">MELIYSSTASLTISYEHISDMTTVVTVVGDLDVYLSPILRAAAVEILDRGGSRLIFDLKGVEFLDSTGFGVLVGVLKRCRAREGDVALVSPSRHIRKDLRITGLSKVFPVFSSVPQAAEELELWSVLGAEIGRIRRWAAVAGATDGTMDATRGLQAKLAAAAPQHGQEGCPGLTIDRDAGSGQVTVLTLGGWLDTHSAPELRGEFVTLVDQGQRLLVADLVGVSRLDSVGLGVLVGGLKRLRNAGGAMGVALAESPVLEFLRCCGLTKVFAIHDTPATAAQSLQA</sequence>
<feature type="domain" description="STAS" evidence="3">
    <location>
        <begin position="184"/>
        <end position="285"/>
    </location>
</feature>